<evidence type="ECO:0000256" key="1">
    <source>
        <dbReference type="SAM" id="MobiDB-lite"/>
    </source>
</evidence>
<evidence type="ECO:0000313" key="2">
    <source>
        <dbReference type="EMBL" id="WLS77854.1"/>
    </source>
</evidence>
<proteinExistence type="predicted"/>
<dbReference type="Proteomes" id="UP001228139">
    <property type="component" value="Chromosome"/>
</dbReference>
<protein>
    <submittedName>
        <fullName evidence="2">Uncharacterized protein</fullName>
    </submittedName>
</protein>
<feature type="region of interest" description="Disordered" evidence="1">
    <location>
        <begin position="35"/>
        <end position="80"/>
    </location>
</feature>
<dbReference type="AlphaFoldDB" id="A0AA50DGQ2"/>
<reference evidence="2 3" key="1">
    <citation type="submission" date="2023-07" db="EMBL/GenBank/DDBJ databases">
        <title>Pathogenic bacteria of pear tree diseases.</title>
        <authorList>
            <person name="Zhang Z."/>
            <person name="He L."/>
            <person name="Huang R."/>
        </authorList>
    </citation>
    <scope>NUCLEOTIDE SEQUENCE [LARGE SCALE GENOMIC DNA]</scope>
    <source>
        <strain evidence="2 3">DE2</strain>
    </source>
</reference>
<name>A0AA50DGQ2_9GAMM</name>
<keyword evidence="3" id="KW-1185">Reference proteome</keyword>
<gene>
    <name evidence="2" type="ORF">Q3V30_15455</name>
</gene>
<accession>A0AA50DGQ2</accession>
<dbReference type="RefSeq" id="WP_306207136.1">
    <property type="nucleotide sequence ID" value="NZ_CP132353.1"/>
</dbReference>
<evidence type="ECO:0000313" key="3">
    <source>
        <dbReference type="Proteomes" id="UP001228139"/>
    </source>
</evidence>
<organism evidence="2 3">
    <name type="scientific">Erwinia pyri</name>
    <dbReference type="NCBI Taxonomy" id="3062598"/>
    <lineage>
        <taxon>Bacteria</taxon>
        <taxon>Pseudomonadati</taxon>
        <taxon>Pseudomonadota</taxon>
        <taxon>Gammaproteobacteria</taxon>
        <taxon>Enterobacterales</taxon>
        <taxon>Erwiniaceae</taxon>
        <taxon>Erwinia</taxon>
    </lineage>
</organism>
<dbReference type="EMBL" id="CP132353">
    <property type="protein sequence ID" value="WLS77854.1"/>
    <property type="molecule type" value="Genomic_DNA"/>
</dbReference>
<dbReference type="KEGG" id="epi:Q3V30_15455"/>
<feature type="compositionally biased region" description="Low complexity" evidence="1">
    <location>
        <begin position="62"/>
        <end position="80"/>
    </location>
</feature>
<sequence length="80" mass="8386">MSSISSNVAQGISSVSSAKNQIETATNGADYASQMTDIMKKSQEDNLQKAETDRILAKSNGQANSATTAASAANQNKIQY</sequence>
<feature type="compositionally biased region" description="Basic and acidic residues" evidence="1">
    <location>
        <begin position="38"/>
        <end position="56"/>
    </location>
</feature>